<accession>A0A1T1HET9</accession>
<dbReference type="RefSeq" id="WP_077242675.1">
    <property type="nucleotide sequence ID" value="NZ_FXTS01000001.1"/>
</dbReference>
<dbReference type="EC" id="2.7.7.7" evidence="1"/>
<evidence type="ECO:0000256" key="7">
    <source>
        <dbReference type="ARBA" id="ARBA00049244"/>
    </source>
</evidence>
<proteinExistence type="predicted"/>
<dbReference type="InterPro" id="IPR050238">
    <property type="entry name" value="DNA_Rep/Repair_Clamp_Loader"/>
</dbReference>
<dbReference type="PANTHER" id="PTHR11669">
    <property type="entry name" value="REPLICATION FACTOR C / DNA POLYMERASE III GAMMA-TAU SUBUNIT"/>
    <property type="match status" value="1"/>
</dbReference>
<evidence type="ECO:0000256" key="4">
    <source>
        <dbReference type="ARBA" id="ARBA00022695"/>
    </source>
</evidence>
<dbReference type="STRING" id="966.BTA35_0201605"/>
<dbReference type="Gene3D" id="1.20.272.10">
    <property type="match status" value="1"/>
</dbReference>
<dbReference type="Gene3D" id="3.40.50.300">
    <property type="entry name" value="P-loop containing nucleotide triphosphate hydrolases"/>
    <property type="match status" value="1"/>
</dbReference>
<keyword evidence="5" id="KW-0235">DNA replication</keyword>
<sequence>MTELVKDSPLIPFVWQQDYWNQLTEQHRSGRLPHALLLAGAQGIGKYHLARAMAAYLLCRQPGKTACGNCASCSLFYAGTHPDLMEVMPESEGKQIKIEQIRKLQTFANKTAQQGGFRVVILQPADAMNINAANALLKNLEEPGDNVLFILLSHRLNAVMATIKSRCQQFSLPVPDKELALDWLGRHLSSHGALHAEKLLRMAQGNPLLAQELADEALHKQRDKLFFAMENLTRGGDPVELAPGFIEGNLQWTLRWMQQWLNDWCRWMVTQDESDLSFPDMLPLYRQWQHSSDLEKARLLFQEVGYLRTQLLSGANPNIQLAMEALLIRWVDKMLL</sequence>
<dbReference type="InterPro" id="IPR027417">
    <property type="entry name" value="P-loop_NTPase"/>
</dbReference>
<comment type="catalytic activity">
    <reaction evidence="7">
        <text>DNA(n) + a 2'-deoxyribonucleoside 5'-triphosphate = DNA(n+1) + diphosphate</text>
        <dbReference type="Rhea" id="RHEA:22508"/>
        <dbReference type="Rhea" id="RHEA-COMP:17339"/>
        <dbReference type="Rhea" id="RHEA-COMP:17340"/>
        <dbReference type="ChEBI" id="CHEBI:33019"/>
        <dbReference type="ChEBI" id="CHEBI:61560"/>
        <dbReference type="ChEBI" id="CHEBI:173112"/>
        <dbReference type="EC" id="2.7.7.7"/>
    </reaction>
</comment>
<keyword evidence="3" id="KW-0808">Transferase</keyword>
<evidence type="ECO:0000256" key="5">
    <source>
        <dbReference type="ARBA" id="ARBA00022705"/>
    </source>
</evidence>
<feature type="domain" description="DNA polymerase III delta subunit C-terminal" evidence="8">
    <location>
        <begin position="219"/>
        <end position="330"/>
    </location>
</feature>
<evidence type="ECO:0000259" key="8">
    <source>
        <dbReference type="Pfam" id="PF09115"/>
    </source>
</evidence>
<dbReference type="InterPro" id="IPR004622">
    <property type="entry name" value="DNA_pol_HolB"/>
</dbReference>
<dbReference type="PANTHER" id="PTHR11669:SF8">
    <property type="entry name" value="DNA POLYMERASE III SUBUNIT DELTA"/>
    <property type="match status" value="1"/>
</dbReference>
<dbReference type="GO" id="GO:0003677">
    <property type="term" value="F:DNA binding"/>
    <property type="evidence" value="ECO:0007669"/>
    <property type="project" value="InterPro"/>
</dbReference>
<protein>
    <recommendedName>
        <fullName evidence="2">DNA polymerase III subunit delta'</fullName>
        <ecNumber evidence="1">2.7.7.7</ecNumber>
    </recommendedName>
</protein>
<evidence type="ECO:0000256" key="1">
    <source>
        <dbReference type="ARBA" id="ARBA00012417"/>
    </source>
</evidence>
<dbReference type="GO" id="GO:0009360">
    <property type="term" value="C:DNA polymerase III complex"/>
    <property type="evidence" value="ECO:0007669"/>
    <property type="project" value="InterPro"/>
</dbReference>
<dbReference type="GO" id="GO:0008408">
    <property type="term" value="F:3'-5' exonuclease activity"/>
    <property type="evidence" value="ECO:0007669"/>
    <property type="project" value="InterPro"/>
</dbReference>
<reference evidence="9" key="1">
    <citation type="submission" date="2017-02" db="EMBL/GenBank/DDBJ databases">
        <title>Draft Genome Sequence of the Salt Water Bacterium Oceanospirillum linum ATCC 11336.</title>
        <authorList>
            <person name="Trachtenberg A.M."/>
            <person name="Carney J.G."/>
            <person name="Linnane J.D."/>
            <person name="Rheaume B.A."/>
            <person name="Pitts N.L."/>
            <person name="Mykles D.L."/>
            <person name="Maclea K.S."/>
        </authorList>
    </citation>
    <scope>NUCLEOTIDE SEQUENCE [LARGE SCALE GENOMIC DNA]</scope>
    <source>
        <strain evidence="9">ATCC 11336</strain>
    </source>
</reference>
<keyword evidence="4" id="KW-0548">Nucleotidyltransferase</keyword>
<dbReference type="NCBIfam" id="TIGR00678">
    <property type="entry name" value="holB"/>
    <property type="match status" value="1"/>
</dbReference>
<keyword evidence="6" id="KW-0239">DNA-directed DNA polymerase</keyword>
<dbReference type="Proteomes" id="UP000190064">
    <property type="component" value="Unassembled WGS sequence"/>
</dbReference>
<dbReference type="InterPro" id="IPR015199">
    <property type="entry name" value="DNA_pol_III_delta_C"/>
</dbReference>
<dbReference type="Pfam" id="PF09115">
    <property type="entry name" value="DNApol3-delta_C"/>
    <property type="match status" value="1"/>
</dbReference>
<evidence type="ECO:0000256" key="2">
    <source>
        <dbReference type="ARBA" id="ARBA00014363"/>
    </source>
</evidence>
<comment type="caution">
    <text evidence="9">The sequence shown here is derived from an EMBL/GenBank/DDBJ whole genome shotgun (WGS) entry which is preliminary data.</text>
</comment>
<keyword evidence="10" id="KW-1185">Reference proteome</keyword>
<name>A0A1T1HET9_OCELI</name>
<evidence type="ECO:0000256" key="6">
    <source>
        <dbReference type="ARBA" id="ARBA00022932"/>
    </source>
</evidence>
<gene>
    <name evidence="9" type="ORF">BTA35_0201605</name>
</gene>
<dbReference type="Pfam" id="PF13177">
    <property type="entry name" value="DNA_pol3_delta2"/>
    <property type="match status" value="1"/>
</dbReference>
<dbReference type="GO" id="GO:0003887">
    <property type="term" value="F:DNA-directed DNA polymerase activity"/>
    <property type="evidence" value="ECO:0007669"/>
    <property type="project" value="UniProtKB-KW"/>
</dbReference>
<organism evidence="9 10">
    <name type="scientific">Oceanospirillum linum</name>
    <dbReference type="NCBI Taxonomy" id="966"/>
    <lineage>
        <taxon>Bacteria</taxon>
        <taxon>Pseudomonadati</taxon>
        <taxon>Pseudomonadota</taxon>
        <taxon>Gammaproteobacteria</taxon>
        <taxon>Oceanospirillales</taxon>
        <taxon>Oceanospirillaceae</taxon>
        <taxon>Oceanospirillum</taxon>
    </lineage>
</organism>
<evidence type="ECO:0000256" key="3">
    <source>
        <dbReference type="ARBA" id="ARBA00022679"/>
    </source>
</evidence>
<evidence type="ECO:0000313" key="9">
    <source>
        <dbReference type="EMBL" id="OOV88250.1"/>
    </source>
</evidence>
<dbReference type="GO" id="GO:0006261">
    <property type="term" value="P:DNA-templated DNA replication"/>
    <property type="evidence" value="ECO:0007669"/>
    <property type="project" value="TreeGrafter"/>
</dbReference>
<dbReference type="EMBL" id="MTSD02000001">
    <property type="protein sequence ID" value="OOV88250.1"/>
    <property type="molecule type" value="Genomic_DNA"/>
</dbReference>
<dbReference type="AlphaFoldDB" id="A0A1T1HET9"/>
<dbReference type="SUPFAM" id="SSF52540">
    <property type="entry name" value="P-loop containing nucleoside triphosphate hydrolases"/>
    <property type="match status" value="1"/>
</dbReference>
<dbReference type="NCBIfam" id="NF004310">
    <property type="entry name" value="PRK05707.1"/>
    <property type="match status" value="1"/>
</dbReference>
<evidence type="ECO:0000313" key="10">
    <source>
        <dbReference type="Proteomes" id="UP000190064"/>
    </source>
</evidence>